<evidence type="ECO:0000313" key="3">
    <source>
        <dbReference type="Proteomes" id="UP000306416"/>
    </source>
</evidence>
<proteinExistence type="predicted"/>
<dbReference type="InterPro" id="IPR027417">
    <property type="entry name" value="P-loop_NTPase"/>
</dbReference>
<dbReference type="Pfam" id="PF13189">
    <property type="entry name" value="Cytidylate_kin2"/>
    <property type="match status" value="1"/>
</dbReference>
<dbReference type="Proteomes" id="UP000306416">
    <property type="component" value="Unassembled WGS sequence"/>
</dbReference>
<dbReference type="AlphaFoldDB" id="A0A4V3NZL4"/>
<dbReference type="Gene3D" id="3.40.50.300">
    <property type="entry name" value="P-loop containing nucleotide triphosphate hydrolases"/>
    <property type="match status" value="1"/>
</dbReference>
<dbReference type="PROSITE" id="PS50914">
    <property type="entry name" value="BON"/>
    <property type="match status" value="1"/>
</dbReference>
<feature type="domain" description="BON" evidence="1">
    <location>
        <begin position="199"/>
        <end position="267"/>
    </location>
</feature>
<protein>
    <submittedName>
        <fullName evidence="2">BON domain-containing protein</fullName>
    </submittedName>
</protein>
<dbReference type="Pfam" id="PF04972">
    <property type="entry name" value="BON"/>
    <property type="match status" value="1"/>
</dbReference>
<sequence length="273" mass="30667">MAIITISREMGTGAYAIAKELAKKLKYTLVDRVKIEELAPSYGLTPEILERVDEKPPSYRTAEDRLQAAHLATMELILLDCAKKGNVILYGRGAQDLIKGLTNVLKVRFVAPFEDRVEKFAEREWIDPDLARELIRRSDHQLGGFIHFYFDRDWNDPLAYDLLFNTKVCTPHAMIESVIAASKDARLKEGEEESMELLDDLILAKKVEAELLKSSLARALKFCISCEDGVVTIAGHVQAEEEIEEAVKLAMSVKGVVDVESELDVLSYKPVKD</sequence>
<reference evidence="2 3" key="1">
    <citation type="submission" date="2019-04" db="EMBL/GenBank/DDBJ databases">
        <title>Geobacter oryzae sp. nov., ferric-reducing bacteria isolated from paddy soil.</title>
        <authorList>
            <person name="Xu Z."/>
            <person name="Masuda Y."/>
            <person name="Itoh H."/>
            <person name="Senoo K."/>
        </authorList>
    </citation>
    <scope>NUCLEOTIDE SEQUENCE [LARGE SCALE GENOMIC DNA]</scope>
    <source>
        <strain evidence="2 3">Red111</strain>
    </source>
</reference>
<organism evidence="2 3">
    <name type="scientific">Geomonas terrae</name>
    <dbReference type="NCBI Taxonomy" id="2562681"/>
    <lineage>
        <taxon>Bacteria</taxon>
        <taxon>Pseudomonadati</taxon>
        <taxon>Thermodesulfobacteriota</taxon>
        <taxon>Desulfuromonadia</taxon>
        <taxon>Geobacterales</taxon>
        <taxon>Geobacteraceae</taxon>
        <taxon>Geomonas</taxon>
    </lineage>
</organism>
<gene>
    <name evidence="2" type="ORF">E4633_07555</name>
</gene>
<keyword evidence="3" id="KW-1185">Reference proteome</keyword>
<name>A0A4V3NZL4_9BACT</name>
<evidence type="ECO:0000259" key="1">
    <source>
        <dbReference type="PROSITE" id="PS50914"/>
    </source>
</evidence>
<dbReference type="RefSeq" id="WP_135869651.1">
    <property type="nucleotide sequence ID" value="NZ_SRSC01000002.1"/>
</dbReference>
<evidence type="ECO:0000313" key="2">
    <source>
        <dbReference type="EMBL" id="TGU72162.1"/>
    </source>
</evidence>
<accession>A0A4V3NZL4</accession>
<dbReference type="Gene3D" id="3.30.1340.30">
    <property type="match status" value="1"/>
</dbReference>
<dbReference type="EMBL" id="SRSC01000002">
    <property type="protein sequence ID" value="TGU72162.1"/>
    <property type="molecule type" value="Genomic_DNA"/>
</dbReference>
<comment type="caution">
    <text evidence="2">The sequence shown here is derived from an EMBL/GenBank/DDBJ whole genome shotgun (WGS) entry which is preliminary data.</text>
</comment>
<dbReference type="InterPro" id="IPR007055">
    <property type="entry name" value="BON_dom"/>
</dbReference>